<dbReference type="PANTHER" id="PTHR23206:SF7">
    <property type="entry name" value="PROTEIN KINASE DOMAIN-CONTAINING PROTEIN"/>
    <property type="match status" value="1"/>
</dbReference>
<evidence type="ECO:0000256" key="2">
    <source>
        <dbReference type="ARBA" id="ARBA00023043"/>
    </source>
</evidence>
<dbReference type="GO" id="GO:0005737">
    <property type="term" value="C:cytoplasm"/>
    <property type="evidence" value="ECO:0007669"/>
    <property type="project" value="TreeGrafter"/>
</dbReference>
<organism evidence="4 5">
    <name type="scientific">Octopus sinensis</name>
    <name type="common">East Asian common octopus</name>
    <dbReference type="NCBI Taxonomy" id="2607531"/>
    <lineage>
        <taxon>Eukaryota</taxon>
        <taxon>Metazoa</taxon>
        <taxon>Spiralia</taxon>
        <taxon>Lophotrochozoa</taxon>
        <taxon>Mollusca</taxon>
        <taxon>Cephalopoda</taxon>
        <taxon>Coleoidea</taxon>
        <taxon>Octopodiformes</taxon>
        <taxon>Octopoda</taxon>
        <taxon>Incirrata</taxon>
        <taxon>Octopodidae</taxon>
        <taxon>Octopus</taxon>
    </lineage>
</organism>
<dbReference type="PANTHER" id="PTHR23206">
    <property type="entry name" value="MASK PROTEIN"/>
    <property type="match status" value="1"/>
</dbReference>
<dbReference type="RefSeq" id="XP_029639097.1">
    <property type="nucleotide sequence ID" value="XM_029783237.2"/>
</dbReference>
<evidence type="ECO:0000256" key="3">
    <source>
        <dbReference type="PROSITE-ProRule" id="PRU00023"/>
    </source>
</evidence>
<keyword evidence="2 3" id="KW-0040">ANK repeat</keyword>
<reference evidence="5" key="1">
    <citation type="submission" date="2025-08" db="UniProtKB">
        <authorList>
            <consortium name="RefSeq"/>
        </authorList>
    </citation>
    <scope>IDENTIFICATION</scope>
</reference>
<dbReference type="PROSITE" id="PS50088">
    <property type="entry name" value="ANK_REPEAT"/>
    <property type="match status" value="2"/>
</dbReference>
<evidence type="ECO:0000256" key="1">
    <source>
        <dbReference type="ARBA" id="ARBA00022737"/>
    </source>
</evidence>
<keyword evidence="4" id="KW-1185">Reference proteome</keyword>
<keyword evidence="1" id="KW-0677">Repeat</keyword>
<dbReference type="KEGG" id="osn:115214161"/>
<dbReference type="Gene3D" id="1.25.40.20">
    <property type="entry name" value="Ankyrin repeat-containing domain"/>
    <property type="match status" value="2"/>
</dbReference>
<gene>
    <name evidence="5" type="primary">LOC115214161</name>
</gene>
<evidence type="ECO:0000313" key="4">
    <source>
        <dbReference type="Proteomes" id="UP000515154"/>
    </source>
</evidence>
<dbReference type="InterPro" id="IPR002110">
    <property type="entry name" value="Ankyrin_rpt"/>
</dbReference>
<feature type="repeat" description="ANK" evidence="3">
    <location>
        <begin position="132"/>
        <end position="164"/>
    </location>
</feature>
<dbReference type="PROSITE" id="PS50297">
    <property type="entry name" value="ANK_REP_REGION"/>
    <property type="match status" value="2"/>
</dbReference>
<feature type="repeat" description="ANK" evidence="3">
    <location>
        <begin position="233"/>
        <end position="265"/>
    </location>
</feature>
<dbReference type="AlphaFoldDB" id="A0A6P7SKV6"/>
<dbReference type="Proteomes" id="UP000515154">
    <property type="component" value="Linkage group LG7"/>
</dbReference>
<dbReference type="GO" id="GO:0045087">
    <property type="term" value="P:innate immune response"/>
    <property type="evidence" value="ECO:0007669"/>
    <property type="project" value="TreeGrafter"/>
</dbReference>
<evidence type="ECO:0000313" key="5">
    <source>
        <dbReference type="RefSeq" id="XP_029639097.1"/>
    </source>
</evidence>
<dbReference type="Pfam" id="PF12796">
    <property type="entry name" value="Ank_2"/>
    <property type="match status" value="2"/>
</dbReference>
<protein>
    <submittedName>
        <fullName evidence="5">Ankyrin repeat protein RBE_0220</fullName>
    </submittedName>
</protein>
<dbReference type="InterPro" id="IPR036770">
    <property type="entry name" value="Ankyrin_rpt-contain_sf"/>
</dbReference>
<dbReference type="SUPFAM" id="SSF48403">
    <property type="entry name" value="Ankyrin repeat"/>
    <property type="match status" value="1"/>
</dbReference>
<dbReference type="InterPro" id="IPR051631">
    <property type="entry name" value="Ankyrin-KH/SAM_domain"/>
</dbReference>
<accession>A0A6P7SKV6</accession>
<sequence length="313" mass="34941">MGANSSKTEIEEEPKTSLKRRLTMNTNRTATRITSVLRRSSTKRVLTGPRLRQTIRPCVDACEEQGLLSAIEKCHHACVMKHLIGGDSPDVGTTKDDMPVILASKNPEILELLLEFGCDINRTPKADTSIPSKRTPLHFAAEYGYLTSVKLLIHYGANVDAHDANNITPLMLAWDKSQDHVAEYLLSVYLRDKKAGSWGHHALMQSCQNGQLDFVQMLIVKGHVNPNAHDQYDGSTPLIAAAKFGHIEIVRFLLTRNVDATYRDKLRNFTAGDYASVNGHRECWLVLQEASEDLKEDIIVVVQTTNTPQEIVK</sequence>
<name>A0A6P7SKV6_9MOLL</name>
<proteinExistence type="predicted"/>
<dbReference type="SMART" id="SM00248">
    <property type="entry name" value="ANK"/>
    <property type="match status" value="6"/>
</dbReference>